<dbReference type="Proteomes" id="UP000000768">
    <property type="component" value="Chromosome 4"/>
</dbReference>
<evidence type="ECO:0000313" key="2">
    <source>
        <dbReference type="Proteomes" id="UP000000768"/>
    </source>
</evidence>
<reference evidence="2" key="2">
    <citation type="journal article" date="2018" name="Plant J.">
        <title>The Sorghum bicolor reference genome: improved assembly, gene annotations, a transcriptome atlas, and signatures of genome organization.</title>
        <authorList>
            <person name="McCormick R.F."/>
            <person name="Truong S.K."/>
            <person name="Sreedasyam A."/>
            <person name="Jenkins J."/>
            <person name="Shu S."/>
            <person name="Sims D."/>
            <person name="Kennedy M."/>
            <person name="Amirebrahimi M."/>
            <person name="Weers B.D."/>
            <person name="McKinley B."/>
            <person name="Mattison A."/>
            <person name="Morishige D.T."/>
            <person name="Grimwood J."/>
            <person name="Schmutz J."/>
            <person name="Mullet J.E."/>
        </authorList>
    </citation>
    <scope>NUCLEOTIDE SEQUENCE [LARGE SCALE GENOMIC DNA]</scope>
    <source>
        <strain evidence="2">cv. BTx623</strain>
    </source>
</reference>
<evidence type="ECO:0000313" key="1">
    <source>
        <dbReference type="EMBL" id="KXG29672.1"/>
    </source>
</evidence>
<sequence>MEFIVEMWMYAQPAMRDLLAKATGTLRKYAETTTRTMTAHYRQFARFQFQYCNFTLY</sequence>
<dbReference type="InParanoid" id="A0A194YN92"/>
<keyword evidence="2" id="KW-1185">Reference proteome</keyword>
<name>A0A194YN92_SORBI</name>
<dbReference type="Gramene" id="KXG29672">
    <property type="protein sequence ID" value="KXG29672"/>
    <property type="gene ID" value="SORBI_3004G073700"/>
</dbReference>
<gene>
    <name evidence="1" type="ORF">SORBI_3004G073700</name>
</gene>
<proteinExistence type="predicted"/>
<dbReference type="EMBL" id="CM000763">
    <property type="protein sequence ID" value="KXG29672.1"/>
    <property type="molecule type" value="Genomic_DNA"/>
</dbReference>
<protein>
    <submittedName>
        <fullName evidence="1">Uncharacterized protein</fullName>
    </submittedName>
</protein>
<organism evidence="1 2">
    <name type="scientific">Sorghum bicolor</name>
    <name type="common">Sorghum</name>
    <name type="synonym">Sorghum vulgare</name>
    <dbReference type="NCBI Taxonomy" id="4558"/>
    <lineage>
        <taxon>Eukaryota</taxon>
        <taxon>Viridiplantae</taxon>
        <taxon>Streptophyta</taxon>
        <taxon>Embryophyta</taxon>
        <taxon>Tracheophyta</taxon>
        <taxon>Spermatophyta</taxon>
        <taxon>Magnoliopsida</taxon>
        <taxon>Liliopsida</taxon>
        <taxon>Poales</taxon>
        <taxon>Poaceae</taxon>
        <taxon>PACMAD clade</taxon>
        <taxon>Panicoideae</taxon>
        <taxon>Andropogonodae</taxon>
        <taxon>Andropogoneae</taxon>
        <taxon>Sorghinae</taxon>
        <taxon>Sorghum</taxon>
    </lineage>
</organism>
<reference evidence="1 2" key="1">
    <citation type="journal article" date="2009" name="Nature">
        <title>The Sorghum bicolor genome and the diversification of grasses.</title>
        <authorList>
            <person name="Paterson A.H."/>
            <person name="Bowers J.E."/>
            <person name="Bruggmann R."/>
            <person name="Dubchak I."/>
            <person name="Grimwood J."/>
            <person name="Gundlach H."/>
            <person name="Haberer G."/>
            <person name="Hellsten U."/>
            <person name="Mitros T."/>
            <person name="Poliakov A."/>
            <person name="Schmutz J."/>
            <person name="Spannagl M."/>
            <person name="Tang H."/>
            <person name="Wang X."/>
            <person name="Wicker T."/>
            <person name="Bharti A.K."/>
            <person name="Chapman J."/>
            <person name="Feltus F.A."/>
            <person name="Gowik U."/>
            <person name="Grigoriev I.V."/>
            <person name="Lyons E."/>
            <person name="Maher C.A."/>
            <person name="Martis M."/>
            <person name="Narechania A."/>
            <person name="Otillar R.P."/>
            <person name="Penning B.W."/>
            <person name="Salamov A.A."/>
            <person name="Wang Y."/>
            <person name="Zhang L."/>
            <person name="Carpita N.C."/>
            <person name="Freeling M."/>
            <person name="Gingle A.R."/>
            <person name="Hash C.T."/>
            <person name="Keller B."/>
            <person name="Klein P."/>
            <person name="Kresovich S."/>
            <person name="McCann M.C."/>
            <person name="Ming R."/>
            <person name="Peterson D.G."/>
            <person name="Mehboob-ur-Rahman"/>
            <person name="Ware D."/>
            <person name="Westhoff P."/>
            <person name="Mayer K.F."/>
            <person name="Messing J."/>
            <person name="Rokhsar D.S."/>
        </authorList>
    </citation>
    <scope>NUCLEOTIDE SEQUENCE [LARGE SCALE GENOMIC DNA]</scope>
    <source>
        <strain evidence="2">cv. BTx623</strain>
    </source>
</reference>
<dbReference type="AlphaFoldDB" id="A0A194YN92"/>
<accession>A0A194YN92</accession>